<dbReference type="PATRIC" id="fig|320778.3.peg.461"/>
<dbReference type="PROSITE" id="PS50839">
    <property type="entry name" value="CHASE"/>
    <property type="match status" value="1"/>
</dbReference>
<feature type="domain" description="GGDEF" evidence="10">
    <location>
        <begin position="392"/>
        <end position="527"/>
    </location>
</feature>
<name>A0A0J1HJ23_9GAMM</name>
<dbReference type="InterPro" id="IPR000160">
    <property type="entry name" value="GGDEF_dom"/>
</dbReference>
<dbReference type="FunFam" id="3.30.70.270:FF:000001">
    <property type="entry name" value="Diguanylate cyclase domain protein"/>
    <property type="match status" value="1"/>
</dbReference>
<dbReference type="SMART" id="SM01079">
    <property type="entry name" value="CHASE"/>
    <property type="match status" value="1"/>
</dbReference>
<dbReference type="PROSITE" id="PS51257">
    <property type="entry name" value="PROKAR_LIPOPROTEIN"/>
    <property type="match status" value="1"/>
</dbReference>
<comment type="cofactor">
    <cofactor evidence="1">
        <name>Mg(2+)</name>
        <dbReference type="ChEBI" id="CHEBI:18420"/>
    </cofactor>
</comment>
<evidence type="ECO:0000259" key="9">
    <source>
        <dbReference type="PROSITE" id="PS50839"/>
    </source>
</evidence>
<dbReference type="SUPFAM" id="SSF55073">
    <property type="entry name" value="Nucleotide cyclase"/>
    <property type="match status" value="1"/>
</dbReference>
<dbReference type="SMART" id="SM00267">
    <property type="entry name" value="GGDEF"/>
    <property type="match status" value="1"/>
</dbReference>
<comment type="caution">
    <text evidence="11">The sequence shown here is derived from an EMBL/GenBank/DDBJ whole genome shotgun (WGS) entry which is preliminary data.</text>
</comment>
<dbReference type="GO" id="GO:0005886">
    <property type="term" value="C:plasma membrane"/>
    <property type="evidence" value="ECO:0007669"/>
    <property type="project" value="TreeGrafter"/>
</dbReference>
<evidence type="ECO:0000259" key="10">
    <source>
        <dbReference type="PROSITE" id="PS50887"/>
    </source>
</evidence>
<evidence type="ECO:0000256" key="1">
    <source>
        <dbReference type="ARBA" id="ARBA00001946"/>
    </source>
</evidence>
<dbReference type="Gene3D" id="3.30.450.350">
    <property type="entry name" value="CHASE domain"/>
    <property type="match status" value="1"/>
</dbReference>
<comment type="subcellular location">
    <subcellularLocation>
        <location evidence="2">Membrane</location>
    </subcellularLocation>
</comment>
<keyword evidence="5 8" id="KW-1133">Transmembrane helix</keyword>
<dbReference type="GO" id="GO:0007165">
    <property type="term" value="P:signal transduction"/>
    <property type="evidence" value="ECO:0007669"/>
    <property type="project" value="UniProtKB-ARBA"/>
</dbReference>
<accession>A0A0J1HJ23</accession>
<evidence type="ECO:0000313" key="11">
    <source>
        <dbReference type="EMBL" id="KLV11561.1"/>
    </source>
</evidence>
<evidence type="ECO:0000256" key="6">
    <source>
        <dbReference type="ARBA" id="ARBA00023136"/>
    </source>
</evidence>
<dbReference type="InterPro" id="IPR043128">
    <property type="entry name" value="Rev_trsase/Diguanyl_cyclase"/>
</dbReference>
<dbReference type="Pfam" id="PF00990">
    <property type="entry name" value="GGDEF"/>
    <property type="match status" value="1"/>
</dbReference>
<dbReference type="CDD" id="cd01949">
    <property type="entry name" value="GGDEF"/>
    <property type="match status" value="1"/>
</dbReference>
<dbReference type="InterPro" id="IPR050469">
    <property type="entry name" value="Diguanylate_Cyclase"/>
</dbReference>
<evidence type="ECO:0000256" key="2">
    <source>
        <dbReference type="ARBA" id="ARBA00004370"/>
    </source>
</evidence>
<evidence type="ECO:0000256" key="4">
    <source>
        <dbReference type="ARBA" id="ARBA00022692"/>
    </source>
</evidence>
<feature type="domain" description="CHASE" evidence="9">
    <location>
        <begin position="70"/>
        <end position="296"/>
    </location>
</feature>
<keyword evidence="4 8" id="KW-0812">Transmembrane</keyword>
<reference evidence="11 12" key="1">
    <citation type="submission" date="2015-05" db="EMBL/GenBank/DDBJ databases">
        <title>Photobacterium galathea sp. nov.</title>
        <authorList>
            <person name="Machado H."/>
            <person name="Gram L."/>
        </authorList>
    </citation>
    <scope>NUCLEOTIDE SEQUENCE [LARGE SCALE GENOMIC DNA]</scope>
    <source>
        <strain evidence="11 12">DSM 22954</strain>
    </source>
</reference>
<sequence>MERRLYLVTVLAVIIGIALSCALYGLFYRLETTNIKREFERDVESKAAALTQAVELNIEAIYSLKAAYDNHGLLDYPDFSQLAAQTLSRHAHIQALEWIPKVEAEGLPALEKQFGARWPGFHVTERVASGEMVPVSERSLYYPVIYVEPLQGNERALGFDVGSNGRRLDALNRARDSGKLQFSERIELVQTTDDHAGLLMLLPVYHIVSPQSVADRRQTLRGFVMGVFRLTAILQSTMQPQDASLMAFRLLDVNADPHNQLLYQQGSLTTEEQLAQKDFNVTRPVLTLGGREWFIEATPSASYVADKRTRLPLVVFIVGTVLFGLVIFYGFILMRRNREMVSTLAKKNQALDDINKKLERMTKMDVLVGIANRRYFDETLHREFSRSRREDRPLALMLIDIDHFKAFNDTYGHQAGDRCLKLVAEELGRVLKRPADMLARVGGEEFGIILPNTNNGEVVAKQCRSVVERLAIAHQGSLTSDVVTVSVGVVSLESLDAQTRDSVFNLADSALYQAKSAGRNQVRAIRVGRPQSASVSSLC</sequence>
<evidence type="ECO:0000256" key="5">
    <source>
        <dbReference type="ARBA" id="ARBA00022989"/>
    </source>
</evidence>
<dbReference type="Gene3D" id="3.30.70.270">
    <property type="match status" value="1"/>
</dbReference>
<feature type="transmembrane region" description="Helical" evidence="8">
    <location>
        <begin position="6"/>
        <end position="27"/>
    </location>
</feature>
<evidence type="ECO:0000313" key="12">
    <source>
        <dbReference type="Proteomes" id="UP000035909"/>
    </source>
</evidence>
<dbReference type="GO" id="GO:0052621">
    <property type="term" value="F:diguanylate cyclase activity"/>
    <property type="evidence" value="ECO:0007669"/>
    <property type="project" value="UniProtKB-EC"/>
</dbReference>
<dbReference type="GO" id="GO:1902201">
    <property type="term" value="P:negative regulation of bacterial-type flagellum-dependent cell motility"/>
    <property type="evidence" value="ECO:0007669"/>
    <property type="project" value="TreeGrafter"/>
</dbReference>
<comment type="catalytic activity">
    <reaction evidence="7">
        <text>2 GTP = 3',3'-c-di-GMP + 2 diphosphate</text>
        <dbReference type="Rhea" id="RHEA:24898"/>
        <dbReference type="ChEBI" id="CHEBI:33019"/>
        <dbReference type="ChEBI" id="CHEBI:37565"/>
        <dbReference type="ChEBI" id="CHEBI:58805"/>
        <dbReference type="EC" id="2.7.7.65"/>
    </reaction>
</comment>
<dbReference type="InterPro" id="IPR042240">
    <property type="entry name" value="CHASE_sf"/>
</dbReference>
<dbReference type="NCBIfam" id="TIGR00254">
    <property type="entry name" value="GGDEF"/>
    <property type="match status" value="1"/>
</dbReference>
<dbReference type="PANTHER" id="PTHR45138:SF9">
    <property type="entry name" value="DIGUANYLATE CYCLASE DGCM-RELATED"/>
    <property type="match status" value="1"/>
</dbReference>
<evidence type="ECO:0000256" key="7">
    <source>
        <dbReference type="ARBA" id="ARBA00034247"/>
    </source>
</evidence>
<dbReference type="RefSeq" id="WP_047883520.1">
    <property type="nucleotide sequence ID" value="NZ_CP071325.1"/>
</dbReference>
<evidence type="ECO:0000256" key="8">
    <source>
        <dbReference type="SAM" id="Phobius"/>
    </source>
</evidence>
<keyword evidence="6 8" id="KW-0472">Membrane</keyword>
<keyword evidence="12" id="KW-1185">Reference proteome</keyword>
<dbReference type="PANTHER" id="PTHR45138">
    <property type="entry name" value="REGULATORY COMPONENTS OF SENSORY TRANSDUCTION SYSTEM"/>
    <property type="match status" value="1"/>
</dbReference>
<organism evidence="11 12">
    <name type="scientific">Photobacterium ganghwense</name>
    <dbReference type="NCBI Taxonomy" id="320778"/>
    <lineage>
        <taxon>Bacteria</taxon>
        <taxon>Pseudomonadati</taxon>
        <taxon>Pseudomonadota</taxon>
        <taxon>Gammaproteobacteria</taxon>
        <taxon>Vibrionales</taxon>
        <taxon>Vibrionaceae</taxon>
        <taxon>Photobacterium</taxon>
    </lineage>
</organism>
<evidence type="ECO:0000256" key="3">
    <source>
        <dbReference type="ARBA" id="ARBA00012528"/>
    </source>
</evidence>
<gene>
    <name evidence="11" type="ORF">ABT57_02175</name>
</gene>
<dbReference type="AlphaFoldDB" id="A0A0J1HJ23"/>
<dbReference type="Proteomes" id="UP000035909">
    <property type="component" value="Unassembled WGS sequence"/>
</dbReference>
<dbReference type="OrthoDB" id="9812260at2"/>
<dbReference type="EC" id="2.7.7.65" evidence="3"/>
<feature type="transmembrane region" description="Helical" evidence="8">
    <location>
        <begin position="313"/>
        <end position="334"/>
    </location>
</feature>
<dbReference type="InterPro" id="IPR006189">
    <property type="entry name" value="CHASE_dom"/>
</dbReference>
<protein>
    <recommendedName>
        <fullName evidence="3">diguanylate cyclase</fullName>
        <ecNumber evidence="3">2.7.7.65</ecNumber>
    </recommendedName>
</protein>
<dbReference type="Pfam" id="PF03924">
    <property type="entry name" value="CHASE"/>
    <property type="match status" value="1"/>
</dbReference>
<dbReference type="STRING" id="320778.ABT57_02175"/>
<dbReference type="EMBL" id="LDOU01000002">
    <property type="protein sequence ID" value="KLV11561.1"/>
    <property type="molecule type" value="Genomic_DNA"/>
</dbReference>
<dbReference type="InterPro" id="IPR029787">
    <property type="entry name" value="Nucleotide_cyclase"/>
</dbReference>
<proteinExistence type="predicted"/>
<dbReference type="GO" id="GO:0043709">
    <property type="term" value="P:cell adhesion involved in single-species biofilm formation"/>
    <property type="evidence" value="ECO:0007669"/>
    <property type="project" value="TreeGrafter"/>
</dbReference>
<dbReference type="PROSITE" id="PS50887">
    <property type="entry name" value="GGDEF"/>
    <property type="match status" value="1"/>
</dbReference>